<dbReference type="OrthoDB" id="10020246at2759"/>
<keyword evidence="3" id="KW-1185">Reference proteome</keyword>
<reference evidence="2 3" key="1">
    <citation type="submission" date="2014-06" db="EMBL/GenBank/DDBJ databases">
        <authorList>
            <person name="Swart Estienne"/>
        </authorList>
    </citation>
    <scope>NUCLEOTIDE SEQUENCE [LARGE SCALE GENOMIC DNA]</scope>
    <source>
        <strain evidence="2 3">130c</strain>
    </source>
</reference>
<dbReference type="GO" id="GO:0016020">
    <property type="term" value="C:membrane"/>
    <property type="evidence" value="ECO:0007669"/>
    <property type="project" value="GOC"/>
</dbReference>
<protein>
    <recommendedName>
        <fullName evidence="1">GT44 domain-containing protein</fullName>
    </recommendedName>
</protein>
<organism evidence="2 3">
    <name type="scientific">Stylonychia lemnae</name>
    <name type="common">Ciliate</name>
    <dbReference type="NCBI Taxonomy" id="5949"/>
    <lineage>
        <taxon>Eukaryota</taxon>
        <taxon>Sar</taxon>
        <taxon>Alveolata</taxon>
        <taxon>Ciliophora</taxon>
        <taxon>Intramacronucleata</taxon>
        <taxon>Spirotrichea</taxon>
        <taxon>Stichotrichia</taxon>
        <taxon>Sporadotrichida</taxon>
        <taxon>Oxytrichidae</taxon>
        <taxon>Stylonychinae</taxon>
        <taxon>Stylonychia</taxon>
    </lineage>
</organism>
<dbReference type="EMBL" id="CCKQ01002608">
    <property type="protein sequence ID" value="CDW73718.1"/>
    <property type="molecule type" value="Genomic_DNA"/>
</dbReference>
<evidence type="ECO:0000313" key="2">
    <source>
        <dbReference type="EMBL" id="CDW73718.1"/>
    </source>
</evidence>
<gene>
    <name evidence="2" type="primary">Contig19427.g20597</name>
    <name evidence="2" type="ORF">STYLEM_2704</name>
</gene>
<dbReference type="GO" id="GO:0000030">
    <property type="term" value="F:mannosyltransferase activity"/>
    <property type="evidence" value="ECO:0007669"/>
    <property type="project" value="TreeGrafter"/>
</dbReference>
<name>A0A077ZYV4_STYLE</name>
<dbReference type="GO" id="GO:0051999">
    <property type="term" value="P:mannosyl-inositol phosphorylceramide biosynthetic process"/>
    <property type="evidence" value="ECO:0007669"/>
    <property type="project" value="TreeGrafter"/>
</dbReference>
<dbReference type="Pfam" id="PF12919">
    <property type="entry name" value="TcdA_TcdB"/>
    <property type="match status" value="1"/>
</dbReference>
<dbReference type="Gene3D" id="3.90.550.20">
    <property type="match status" value="1"/>
</dbReference>
<feature type="domain" description="GT44" evidence="1">
    <location>
        <begin position="136"/>
        <end position="232"/>
    </location>
</feature>
<dbReference type="InterPro" id="IPR024770">
    <property type="entry name" value="TcdA/TcdB_cat"/>
</dbReference>
<dbReference type="PANTHER" id="PTHR32385:SF15">
    <property type="entry name" value="INOSITOL PHOSPHOCERAMIDE MANNOSYLTRANSFERASE 1"/>
    <property type="match status" value="1"/>
</dbReference>
<evidence type="ECO:0000259" key="1">
    <source>
        <dbReference type="Pfam" id="PF12919"/>
    </source>
</evidence>
<dbReference type="InterPro" id="IPR051706">
    <property type="entry name" value="Glycosyltransferase_domain"/>
</dbReference>
<sequence>MEDVIDMPMIKPIYKILSKIHLTSNLLLDFCWLGKQITLQDEFIAMYMRQYNVAIDDLKVALDTEAHLKKVYTKSDKPKIPLQTHRTWLTSPNNPIEIFDYLKDPIFFDRMIQTNKLLDSNGEKWNHFIWTNDRSLSKKTFQWFEENGFIIREFKEIPYDEVLMKMFDKYMEKRELGKAADILKLCVLYHYGGMALDLDVFLPAFSNEWNYIFDSIWVREIDYKFGVAILNNDLMLAKPHHPILQKYYDLFKQQYIPQEKHYLPIQSARCLSQTDAKTPFEGGIFLGLVALAKEFGKDGHQDISLYPKNKEKIQNYKIKVQNNEVVTIPFSGKSVYICSWMNNYSDALGFGFY</sequence>
<accession>A0A077ZYV4</accession>
<dbReference type="PANTHER" id="PTHR32385">
    <property type="entry name" value="MANNOSYL PHOSPHORYLINOSITOL CERAMIDE SYNTHASE"/>
    <property type="match status" value="1"/>
</dbReference>
<evidence type="ECO:0000313" key="3">
    <source>
        <dbReference type="Proteomes" id="UP000039865"/>
    </source>
</evidence>
<proteinExistence type="predicted"/>
<dbReference type="InParanoid" id="A0A077ZYV4"/>
<dbReference type="InterPro" id="IPR029044">
    <property type="entry name" value="Nucleotide-diphossugar_trans"/>
</dbReference>
<dbReference type="SUPFAM" id="SSF53448">
    <property type="entry name" value="Nucleotide-diphospho-sugar transferases"/>
    <property type="match status" value="1"/>
</dbReference>
<dbReference type="Proteomes" id="UP000039865">
    <property type="component" value="Unassembled WGS sequence"/>
</dbReference>
<dbReference type="AlphaFoldDB" id="A0A077ZYV4"/>